<dbReference type="CDD" id="cd16922">
    <property type="entry name" value="HATPase_EvgS-ArcB-TorS-like"/>
    <property type="match status" value="1"/>
</dbReference>
<feature type="compositionally biased region" description="Polar residues" evidence="15">
    <location>
        <begin position="1"/>
        <end position="13"/>
    </location>
</feature>
<organism evidence="19 20">
    <name type="scientific">Rhodovastum atsumiense</name>
    <dbReference type="NCBI Taxonomy" id="504468"/>
    <lineage>
        <taxon>Bacteria</taxon>
        <taxon>Pseudomonadati</taxon>
        <taxon>Pseudomonadota</taxon>
        <taxon>Alphaproteobacteria</taxon>
        <taxon>Acetobacterales</taxon>
        <taxon>Acetobacteraceae</taxon>
        <taxon>Rhodovastum</taxon>
    </lineage>
</organism>
<dbReference type="PRINTS" id="PR00344">
    <property type="entry name" value="BCTRLSENSOR"/>
</dbReference>
<evidence type="ECO:0000313" key="19">
    <source>
        <dbReference type="EMBL" id="KAA5611237.1"/>
    </source>
</evidence>
<keyword evidence="6" id="KW-0285">Flavoprotein</keyword>
<dbReference type="InterPro" id="IPR003661">
    <property type="entry name" value="HisK_dim/P_dom"/>
</dbReference>
<dbReference type="InterPro" id="IPR011006">
    <property type="entry name" value="CheY-like_superfamily"/>
</dbReference>
<dbReference type="OrthoDB" id="9796100at2"/>
<dbReference type="InterPro" id="IPR036890">
    <property type="entry name" value="HATPase_C_sf"/>
</dbReference>
<dbReference type="InterPro" id="IPR005467">
    <property type="entry name" value="His_kinase_dom"/>
</dbReference>
<protein>
    <recommendedName>
        <fullName evidence="2">histidine kinase</fullName>
        <ecNumber evidence="2">2.7.13.3</ecNumber>
    </recommendedName>
</protein>
<evidence type="ECO:0000259" key="17">
    <source>
        <dbReference type="PROSITE" id="PS50110"/>
    </source>
</evidence>
<dbReference type="AlphaFoldDB" id="A0A5M6ITS4"/>
<dbReference type="Pfam" id="PF08447">
    <property type="entry name" value="PAS_3"/>
    <property type="match status" value="1"/>
</dbReference>
<evidence type="ECO:0000256" key="2">
    <source>
        <dbReference type="ARBA" id="ARBA00012438"/>
    </source>
</evidence>
<dbReference type="PROSITE" id="PS50113">
    <property type="entry name" value="PAC"/>
    <property type="match status" value="1"/>
</dbReference>
<dbReference type="Pfam" id="PF00072">
    <property type="entry name" value="Response_reg"/>
    <property type="match status" value="1"/>
</dbReference>
<dbReference type="InterPro" id="IPR004358">
    <property type="entry name" value="Sig_transdc_His_kin-like_C"/>
</dbReference>
<feature type="domain" description="Histidine kinase" evidence="16">
    <location>
        <begin position="389"/>
        <end position="606"/>
    </location>
</feature>
<dbReference type="CDD" id="cd00130">
    <property type="entry name" value="PAS"/>
    <property type="match status" value="1"/>
</dbReference>
<keyword evidence="3" id="KW-0600">Photoreceptor protein</keyword>
<dbReference type="SMART" id="SM00388">
    <property type="entry name" value="HisKA"/>
    <property type="match status" value="1"/>
</dbReference>
<dbReference type="SMART" id="SM00086">
    <property type="entry name" value="PAC"/>
    <property type="match status" value="1"/>
</dbReference>
<evidence type="ECO:0000256" key="10">
    <source>
        <dbReference type="ARBA" id="ARBA00022777"/>
    </source>
</evidence>
<evidence type="ECO:0000256" key="14">
    <source>
        <dbReference type="PROSITE-ProRule" id="PRU00169"/>
    </source>
</evidence>
<dbReference type="Gene3D" id="3.40.50.2300">
    <property type="match status" value="1"/>
</dbReference>
<keyword evidence="5" id="KW-0716">Sensory transduction</keyword>
<evidence type="ECO:0000256" key="11">
    <source>
        <dbReference type="ARBA" id="ARBA00022840"/>
    </source>
</evidence>
<dbReference type="EMBL" id="VWPK01000023">
    <property type="protein sequence ID" value="KAA5611237.1"/>
    <property type="molecule type" value="Genomic_DNA"/>
</dbReference>
<dbReference type="InterPro" id="IPR003594">
    <property type="entry name" value="HATPase_dom"/>
</dbReference>
<dbReference type="Gene3D" id="1.10.287.130">
    <property type="match status" value="1"/>
</dbReference>
<keyword evidence="20" id="KW-1185">Reference proteome</keyword>
<dbReference type="InterPro" id="IPR000700">
    <property type="entry name" value="PAS-assoc_C"/>
</dbReference>
<dbReference type="PROSITE" id="PS50110">
    <property type="entry name" value="RESPONSE_REGULATORY"/>
    <property type="match status" value="1"/>
</dbReference>
<evidence type="ECO:0000256" key="3">
    <source>
        <dbReference type="ARBA" id="ARBA00022543"/>
    </source>
</evidence>
<dbReference type="GO" id="GO:0005524">
    <property type="term" value="F:ATP binding"/>
    <property type="evidence" value="ECO:0007669"/>
    <property type="project" value="UniProtKB-KW"/>
</dbReference>
<evidence type="ECO:0000313" key="20">
    <source>
        <dbReference type="Proteomes" id="UP000325255"/>
    </source>
</evidence>
<dbReference type="Pfam" id="PF07536">
    <property type="entry name" value="HWE_HK"/>
    <property type="match status" value="1"/>
</dbReference>
<dbReference type="CDD" id="cd00082">
    <property type="entry name" value="HisKA"/>
    <property type="match status" value="1"/>
</dbReference>
<keyword evidence="12" id="KW-0157">Chromophore</keyword>
<dbReference type="SMART" id="SM00387">
    <property type="entry name" value="HATPase_c"/>
    <property type="match status" value="1"/>
</dbReference>
<evidence type="ECO:0000256" key="8">
    <source>
        <dbReference type="ARBA" id="ARBA00022679"/>
    </source>
</evidence>
<dbReference type="Gene3D" id="2.10.70.100">
    <property type="match status" value="1"/>
</dbReference>
<dbReference type="SUPFAM" id="SSF47384">
    <property type="entry name" value="Homodimeric domain of signal transducing histidine kinase"/>
    <property type="match status" value="1"/>
</dbReference>
<name>A0A5M6ITS4_9PROT</name>
<comment type="catalytic activity">
    <reaction evidence="1">
        <text>ATP + protein L-histidine = ADP + protein N-phospho-L-histidine.</text>
        <dbReference type="EC" id="2.7.13.3"/>
    </reaction>
</comment>
<evidence type="ECO:0000256" key="9">
    <source>
        <dbReference type="ARBA" id="ARBA00022741"/>
    </source>
</evidence>
<dbReference type="InterPro" id="IPR001610">
    <property type="entry name" value="PAC"/>
</dbReference>
<sequence>MGRSATTANSDQPPTCGRDPTSCALARRPDRAANLDFLAGGGEMAELIRAKDWSATPLGPIVDWPQSLRTAVSLCLASTFPISMTWGPQHVQIYNDGYWPICGAKHPHSMGMDFRECWASAWPVIGAAFETALAGQSVFLENQRIFIDRYGYLEETFFTFSFSPIRDESGGIGGLFHPVTETTRSMLLERRTRAVRDLNGRLARAKTPAEVFAQAAATLTENTFDLPFVLLYQFEESGQSDESGGNAGAGYRLAARTGIATGTAASPPVLAHGVASPYPLDTPGGSHAPVTVTGLAAMLRDTTCGPYEEPPDCAVMAPIGPSETGRPAALMIAGVSPRLPFDDAYRGFYELVAAALANGLANAQAYEAERRRAEALAVIDRAKTAFFSNISHEFRTPLTLLLGPVEDALADAAPLPPAQRERLQVAHRNALRLLRLVNSLLDFSRIEAGRVQARFEPTDLAGLTIDLASNFRSACERAGLDLRADCPPLGAPVHVDREMWEKIVLNLLSNAFKYTLDGGIAVSLRNAGAVAELVVRDSGVGIAAEELPRLFERFHRIEGQRGRTQEGSGIGLALVEELVRLHGGKIGVTSTPGHGTTFTVTVPFGTAHLPPDRIRGERVLASTAVRASAYVEEALRWLPDDAAPAPACPVAEAPDAVAGGPRILLADDNSDVRAYVAQILRQGGYAVETVCDGAAALAALRRGPLPDLLLSDVMMPVMDGFALLRTVRADPAMEGLLVILLSARAGEEARVEGLSASADDYLVKPFSARELRARIDAAVTLARHRREAAERERDLRAELAAERGRAALRESEQRLELAMRAGGMGSWELDLATDGFTLSPICREHFCLGPQDQVETRADIVRHLHPDDRARAAAAREDAVGNDSALDIEYRVIAPDGAIRWLQVRGHAIYGPGGVPLRLIGVSLDVTARKRDEERLRLLLAELNHRVKNTLATVQSIVAQTRRSAPDPAAFMEDVVGRIMALARVHELLTAASWDGASLADVVTRTLAPYAGDAAGTRRVRVEGPPVTLGPTASVTLAMTFHELVTNAAKYGSLSVAGGEVQIAWRIEREGDSADVVIDWCESGGPGLAGPPRRHGFGTRLIERGMPAELGGEVRMDFTTDGLHCYMCLPVSAKIMVQA</sequence>
<feature type="domain" description="Response regulatory" evidence="17">
    <location>
        <begin position="662"/>
        <end position="779"/>
    </location>
</feature>
<evidence type="ECO:0000256" key="6">
    <source>
        <dbReference type="ARBA" id="ARBA00022630"/>
    </source>
</evidence>
<dbReference type="SMART" id="SM00448">
    <property type="entry name" value="REC"/>
    <property type="match status" value="1"/>
</dbReference>
<feature type="modified residue" description="4-aspartylphosphate" evidence="14">
    <location>
        <position position="712"/>
    </location>
</feature>
<dbReference type="EC" id="2.7.13.3" evidence="2"/>
<proteinExistence type="predicted"/>
<keyword evidence="4 14" id="KW-0597">Phosphoprotein</keyword>
<dbReference type="PROSITE" id="PS50109">
    <property type="entry name" value="HIS_KIN"/>
    <property type="match status" value="1"/>
</dbReference>
<dbReference type="Gene3D" id="3.30.565.10">
    <property type="entry name" value="Histidine kinase-like ATPase, C-terminal domain"/>
    <property type="match status" value="2"/>
</dbReference>
<evidence type="ECO:0000256" key="13">
    <source>
        <dbReference type="ARBA" id="ARBA00023170"/>
    </source>
</evidence>
<evidence type="ECO:0000256" key="15">
    <source>
        <dbReference type="SAM" id="MobiDB-lite"/>
    </source>
</evidence>
<dbReference type="GO" id="GO:0000155">
    <property type="term" value="F:phosphorelay sensor kinase activity"/>
    <property type="evidence" value="ECO:0007669"/>
    <property type="project" value="InterPro"/>
</dbReference>
<evidence type="ECO:0000256" key="5">
    <source>
        <dbReference type="ARBA" id="ARBA00022606"/>
    </source>
</evidence>
<accession>A0A5M6ITS4</accession>
<dbReference type="Proteomes" id="UP000325255">
    <property type="component" value="Unassembled WGS sequence"/>
</dbReference>
<dbReference type="InterPro" id="IPR013655">
    <property type="entry name" value="PAS_fold_3"/>
</dbReference>
<comment type="caution">
    <text evidence="19">The sequence shown here is derived from an EMBL/GenBank/DDBJ whole genome shotgun (WGS) entry which is preliminary data.</text>
</comment>
<dbReference type="GO" id="GO:0009881">
    <property type="term" value="F:photoreceptor activity"/>
    <property type="evidence" value="ECO:0007669"/>
    <property type="project" value="UniProtKB-KW"/>
</dbReference>
<keyword evidence="8" id="KW-0808">Transferase</keyword>
<keyword evidence="9" id="KW-0547">Nucleotide-binding</keyword>
<evidence type="ECO:0000259" key="18">
    <source>
        <dbReference type="PROSITE" id="PS50113"/>
    </source>
</evidence>
<reference evidence="19 20" key="1">
    <citation type="submission" date="2019-09" db="EMBL/GenBank/DDBJ databases">
        <title>Genome sequence of Rhodovastum atsumiense, a diverse member of the Acetobacteraceae family of non-sulfur purple photosynthetic bacteria.</title>
        <authorList>
            <person name="Meyer T."/>
            <person name="Kyndt J."/>
        </authorList>
    </citation>
    <scope>NUCLEOTIDE SEQUENCE [LARGE SCALE GENOMIC DNA]</scope>
    <source>
        <strain evidence="19 20">DSM 21279</strain>
    </source>
</reference>
<evidence type="ECO:0000256" key="12">
    <source>
        <dbReference type="ARBA" id="ARBA00022991"/>
    </source>
</evidence>
<evidence type="ECO:0000256" key="4">
    <source>
        <dbReference type="ARBA" id="ARBA00022553"/>
    </source>
</evidence>
<evidence type="ECO:0000259" key="16">
    <source>
        <dbReference type="PROSITE" id="PS50109"/>
    </source>
</evidence>
<keyword evidence="11" id="KW-0067">ATP-binding</keyword>
<dbReference type="Pfam" id="PF00512">
    <property type="entry name" value="HisKA"/>
    <property type="match status" value="1"/>
</dbReference>
<dbReference type="PANTHER" id="PTHR43547">
    <property type="entry name" value="TWO-COMPONENT HISTIDINE KINASE"/>
    <property type="match status" value="1"/>
</dbReference>
<dbReference type="SUPFAM" id="SSF55785">
    <property type="entry name" value="PYP-like sensor domain (PAS domain)"/>
    <property type="match status" value="1"/>
</dbReference>
<keyword evidence="10" id="KW-0418">Kinase</keyword>
<dbReference type="SMART" id="SM00911">
    <property type="entry name" value="HWE_HK"/>
    <property type="match status" value="1"/>
</dbReference>
<dbReference type="InterPro" id="IPR036097">
    <property type="entry name" value="HisK_dim/P_sf"/>
</dbReference>
<dbReference type="FunFam" id="3.30.565.10:FF:000006">
    <property type="entry name" value="Sensor histidine kinase WalK"/>
    <property type="match status" value="1"/>
</dbReference>
<evidence type="ECO:0000256" key="7">
    <source>
        <dbReference type="ARBA" id="ARBA00022643"/>
    </source>
</evidence>
<dbReference type="Gene3D" id="3.30.450.20">
    <property type="entry name" value="PAS domain"/>
    <property type="match status" value="2"/>
</dbReference>
<gene>
    <name evidence="19" type="ORF">F1189_15550</name>
</gene>
<dbReference type="InterPro" id="IPR035965">
    <property type="entry name" value="PAS-like_dom_sf"/>
</dbReference>
<dbReference type="PANTHER" id="PTHR43547:SF2">
    <property type="entry name" value="HYBRID SIGNAL TRANSDUCTION HISTIDINE KINASE C"/>
    <property type="match status" value="1"/>
</dbReference>
<dbReference type="FunFam" id="1.10.287.130:FF:000045">
    <property type="entry name" value="Two-component system sensor histidine kinase/response regulator"/>
    <property type="match status" value="1"/>
</dbReference>
<dbReference type="InterPro" id="IPR000014">
    <property type="entry name" value="PAS"/>
</dbReference>
<feature type="region of interest" description="Disordered" evidence="15">
    <location>
        <begin position="1"/>
        <end position="23"/>
    </location>
</feature>
<feature type="domain" description="PAC" evidence="18">
    <location>
        <begin position="886"/>
        <end position="938"/>
    </location>
</feature>
<evidence type="ECO:0000256" key="1">
    <source>
        <dbReference type="ARBA" id="ARBA00000085"/>
    </source>
</evidence>
<dbReference type="InterPro" id="IPR001789">
    <property type="entry name" value="Sig_transdc_resp-reg_receiver"/>
</dbReference>
<dbReference type="SUPFAM" id="SSF55874">
    <property type="entry name" value="ATPase domain of HSP90 chaperone/DNA topoisomerase II/histidine kinase"/>
    <property type="match status" value="2"/>
</dbReference>
<dbReference type="SUPFAM" id="SSF52172">
    <property type="entry name" value="CheY-like"/>
    <property type="match status" value="1"/>
</dbReference>
<keyword evidence="7" id="KW-0288">FMN</keyword>
<keyword evidence="13" id="KW-0675">Receptor</keyword>
<dbReference type="Pfam" id="PF02518">
    <property type="entry name" value="HATPase_c"/>
    <property type="match status" value="1"/>
</dbReference>
<dbReference type="InterPro" id="IPR011102">
    <property type="entry name" value="Sig_transdc_His_kinase_HWE"/>
</dbReference>